<dbReference type="Proteomes" id="UP000078561">
    <property type="component" value="Unassembled WGS sequence"/>
</dbReference>
<dbReference type="EMBL" id="LT551507">
    <property type="protein sequence ID" value="SAL97121.1"/>
    <property type="molecule type" value="Genomic_DNA"/>
</dbReference>
<feature type="region of interest" description="Disordered" evidence="1">
    <location>
        <begin position="101"/>
        <end position="137"/>
    </location>
</feature>
<dbReference type="OrthoDB" id="2250719at2759"/>
<name>A0A168LMV0_ABSGL</name>
<dbReference type="STRING" id="4829.A0A168LMV0"/>
<organism evidence="2">
    <name type="scientific">Absidia glauca</name>
    <name type="common">Pin mould</name>
    <dbReference type="NCBI Taxonomy" id="4829"/>
    <lineage>
        <taxon>Eukaryota</taxon>
        <taxon>Fungi</taxon>
        <taxon>Fungi incertae sedis</taxon>
        <taxon>Mucoromycota</taxon>
        <taxon>Mucoromycotina</taxon>
        <taxon>Mucoromycetes</taxon>
        <taxon>Mucorales</taxon>
        <taxon>Cunninghamellaceae</taxon>
        <taxon>Absidia</taxon>
    </lineage>
</organism>
<feature type="compositionally biased region" description="Polar residues" evidence="1">
    <location>
        <begin position="123"/>
        <end position="137"/>
    </location>
</feature>
<evidence type="ECO:0000313" key="3">
    <source>
        <dbReference type="Proteomes" id="UP000078561"/>
    </source>
</evidence>
<keyword evidence="3" id="KW-1185">Reference proteome</keyword>
<protein>
    <submittedName>
        <fullName evidence="2">Uncharacterized protein</fullName>
    </submittedName>
</protein>
<reference evidence="2" key="1">
    <citation type="submission" date="2016-04" db="EMBL/GenBank/DDBJ databases">
        <authorList>
            <person name="Evans L.H."/>
            <person name="Alamgir A."/>
            <person name="Owens N."/>
            <person name="Weber N.D."/>
            <person name="Virtaneva K."/>
            <person name="Barbian K."/>
            <person name="Babar A."/>
            <person name="Rosenke K."/>
        </authorList>
    </citation>
    <scope>NUCLEOTIDE SEQUENCE [LARGE SCALE GENOMIC DNA]</scope>
    <source>
        <strain evidence="2">CBS 101.48</strain>
    </source>
</reference>
<gene>
    <name evidence="2" type="primary">ABSGL_02579.1 scaffold 3452</name>
</gene>
<proteinExistence type="predicted"/>
<dbReference type="AlphaFoldDB" id="A0A168LMV0"/>
<accession>A0A168LMV0</accession>
<dbReference type="InParanoid" id="A0A168LMV0"/>
<evidence type="ECO:0000256" key="1">
    <source>
        <dbReference type="SAM" id="MobiDB-lite"/>
    </source>
</evidence>
<evidence type="ECO:0000313" key="2">
    <source>
        <dbReference type="EMBL" id="SAL97121.1"/>
    </source>
</evidence>
<sequence>MSVFTDYIKTHVDCFSIVECFKAADFTDQNAAEKEFTRIVTTMSKWKHCPAQLWAQNQIKSKFVILKKRELISYWEQVEKNYVNSLQSRSYLRHQSDLFKEQGSPSTIPAKRPASESDEDSEYQPSNTTSSDSNKQSVNPGNRYFYLVGSGLDKYITPTSAKKWMADGLDLVTKFLEYRTEVYNAAKMMEPLTVIDRLALNFICLISPSSQFGNKMDSAVWDLIVKKSMKQKPLEAIPDTDALWCMKINQAARTSNDSAKETLKSWVRNDDSEKACCYQDVYRSMLRSYSPYYDAYSVNEDTFVKDTLLPLLSAYFPNDSTIITEGANGAVGGSAKRKRQTDPEAQGRKGDFSVYTCDKHLSQLVFLMECKPPRASSSDDFTKMANCLKDCIDKAIKDGVDHSALTVCGLICESGRCKVFSMDLKYHGMYRLIEIGTFYLPRDHNNLDVMLGAFQVMNQCQKIVMEAAKACKETIRQDGNDRDMCLPSFGTPIRLTDNQSVTLLQNVDPARLARTARKLDFSKC</sequence>
<dbReference type="OMA" id="VFLMECK"/>